<dbReference type="EMBL" id="CP003423">
    <property type="protein sequence ID" value="AFH42466.1"/>
    <property type="molecule type" value="Genomic_DNA"/>
</dbReference>
<dbReference type="RefSeq" id="WP_014557615.1">
    <property type="nucleotide sequence ID" value="NC_017461.1"/>
</dbReference>
<evidence type="ECO:0000313" key="1">
    <source>
        <dbReference type="EMBL" id="AFH42466.1"/>
    </source>
</evidence>
<dbReference type="InParanoid" id="I0A0F9"/>
<name>I0A0F9_FERFK</name>
<evidence type="ECO:0008006" key="3">
    <source>
        <dbReference type="Google" id="ProtNLM"/>
    </source>
</evidence>
<dbReference type="GeneID" id="12449550"/>
<evidence type="ECO:0000313" key="2">
    <source>
        <dbReference type="Proteomes" id="UP000007391"/>
    </source>
</evidence>
<dbReference type="eggNOG" id="arCOG08881">
    <property type="taxonomic scope" value="Archaea"/>
</dbReference>
<dbReference type="STRING" id="1163730.FFONT_0476"/>
<gene>
    <name evidence="1" type="ordered locus">FFONT_0476</name>
</gene>
<dbReference type="Proteomes" id="UP000007391">
    <property type="component" value="Chromosome"/>
</dbReference>
<accession>I0A0F9</accession>
<dbReference type="KEGG" id="ffo:FFONT_0476"/>
<dbReference type="HOGENOM" id="CLU_1544144_0_0_2"/>
<reference evidence="1 2" key="2">
    <citation type="journal article" date="2014" name="Extremophiles">
        <title>Analysis of the complete genome of Fervidococcus fontis confirms the distinct phylogenetic position of the order Fervidicoccales and suggests its environmental function.</title>
        <authorList>
            <person name="Lebedinsky A.V."/>
            <person name="Mardanov A.V."/>
            <person name="Kublanov I.V."/>
            <person name="Gumerov V.M."/>
            <person name="Beletsky A.V."/>
            <person name="Perevalova A.A."/>
            <person name="Bidzhieva S.Kh."/>
            <person name="Bonch-Osmolovskaya E.A."/>
            <person name="Skryabin K.G."/>
            <person name="Ravin N.V."/>
        </authorList>
    </citation>
    <scope>NUCLEOTIDE SEQUENCE [LARGE SCALE GENOMIC DNA]</scope>
    <source>
        <strain evidence="2">DSM 19380 / VKM B-2539 / Kam940</strain>
    </source>
</reference>
<reference evidence="2" key="1">
    <citation type="submission" date="2012-03" db="EMBL/GenBank/DDBJ databases">
        <title>Fervidicoccus fontis complete genome analysis confirms its distinct phylogenetic position and predicts its environmental function.</title>
        <authorList>
            <person name="Lebedinsky A.V."/>
            <person name="Mardanov A.V."/>
            <person name="Gumerov V.M."/>
            <person name="Beletsky A.V."/>
            <person name="Kublanov I.V."/>
            <person name="Perevalova A.A."/>
            <person name="Bonch-Osmolovskaya E.A."/>
            <person name="Ravin N.V."/>
            <person name="Skryabin K.G."/>
        </authorList>
    </citation>
    <scope>NUCLEOTIDE SEQUENCE [LARGE SCALE GENOMIC DNA]</scope>
    <source>
        <strain evidence="2">DSM 19380 / VKM B-2539 / Kam940</strain>
    </source>
</reference>
<proteinExistence type="predicted"/>
<organism evidence="1 2">
    <name type="scientific">Fervidicoccus fontis (strain DSM 19380 / JCM 18336 / VKM B-2539 / Kam940)</name>
    <dbReference type="NCBI Taxonomy" id="1163730"/>
    <lineage>
        <taxon>Archaea</taxon>
        <taxon>Thermoproteota</taxon>
        <taxon>Thermoprotei</taxon>
        <taxon>Fervidicoccales</taxon>
        <taxon>Fervidicoccaceae</taxon>
        <taxon>Fervidicoccus</taxon>
    </lineage>
</organism>
<sequence>MRKNRKSIAADYDLAERLKEFSKNRGMNFSKYLNEILEQCVYAEKQGLYPPNLLKEKRRQYVLEKLGFVLLPSDIIEKAKDVGELEKYGESIGKTISELSDESFEIVEMLVNNMKIGFSQSDSVMLIPSYGYQEFLRIFVVGIAKGAGLRVEKKGEFYLIYRNIDEAMKSESS</sequence>
<dbReference type="AlphaFoldDB" id="I0A0F9"/>
<protein>
    <recommendedName>
        <fullName evidence="3">CopG family transcriptional regulator</fullName>
    </recommendedName>
</protein>
<keyword evidence="2" id="KW-1185">Reference proteome</keyword>